<dbReference type="GO" id="GO:0005886">
    <property type="term" value="C:plasma membrane"/>
    <property type="evidence" value="ECO:0007669"/>
    <property type="project" value="UniProtKB-SubCell"/>
</dbReference>
<evidence type="ECO:0000256" key="4">
    <source>
        <dbReference type="ARBA" id="ARBA00022448"/>
    </source>
</evidence>
<evidence type="ECO:0000313" key="16">
    <source>
        <dbReference type="Proteomes" id="UP000527860"/>
    </source>
</evidence>
<evidence type="ECO:0000313" key="15">
    <source>
        <dbReference type="Proteomes" id="UP000031546"/>
    </source>
</evidence>
<dbReference type="InterPro" id="IPR000522">
    <property type="entry name" value="ABC_transptr_permease_BtuC"/>
</dbReference>
<feature type="transmembrane region" description="Helical" evidence="12">
    <location>
        <begin position="58"/>
        <end position="75"/>
    </location>
</feature>
<dbReference type="SUPFAM" id="SSF81345">
    <property type="entry name" value="ABC transporter involved in vitamin B12 uptake, BtuC"/>
    <property type="match status" value="1"/>
</dbReference>
<dbReference type="GeneID" id="77845471"/>
<evidence type="ECO:0000256" key="3">
    <source>
        <dbReference type="ARBA" id="ARBA00018524"/>
    </source>
</evidence>
<accession>A0A0C2HG59</accession>
<evidence type="ECO:0000256" key="1">
    <source>
        <dbReference type="ARBA" id="ARBA00004651"/>
    </source>
</evidence>
<gene>
    <name evidence="14" type="ORF">F7P68_0009255</name>
    <name evidence="13" type="ORF">SN16_07880</name>
</gene>
<evidence type="ECO:0000256" key="5">
    <source>
        <dbReference type="ARBA" id="ARBA00022475"/>
    </source>
</evidence>
<feature type="transmembrane region" description="Helical" evidence="12">
    <location>
        <begin position="275"/>
        <end position="293"/>
    </location>
</feature>
<dbReference type="PANTHER" id="PTHR30472">
    <property type="entry name" value="FERRIC ENTEROBACTIN TRANSPORT SYSTEM PERMEASE PROTEIN"/>
    <property type="match status" value="1"/>
</dbReference>
<feature type="transmembrane region" description="Helical" evidence="12">
    <location>
        <begin position="189"/>
        <end position="209"/>
    </location>
</feature>
<protein>
    <recommendedName>
        <fullName evidence="3">Probable heme-iron transport system permease protein IsdF</fullName>
    </recommendedName>
    <alternativeName>
        <fullName evidence="11">Iron-regulated surface determinant protein F</fullName>
    </alternativeName>
    <alternativeName>
        <fullName evidence="10">Staphylococcal iron-regulated protein G</fullName>
    </alternativeName>
</protein>
<reference evidence="13 15" key="1">
    <citation type="submission" date="2015-01" db="EMBL/GenBank/DDBJ databases">
        <title>Genome sequences of high lactate-tolerant strain Salinicoccus roseus W12 with industrial interest.</title>
        <authorList>
            <person name="Wang H."/>
            <person name="Yu B."/>
        </authorList>
    </citation>
    <scope>NUCLEOTIDE SEQUENCE [LARGE SCALE GENOMIC DNA]</scope>
    <source>
        <strain evidence="13 15">W12</strain>
    </source>
</reference>
<dbReference type="RefSeq" id="WP_040106077.1">
    <property type="nucleotide sequence ID" value="NZ_CANMYM010000004.1"/>
</dbReference>
<dbReference type="Pfam" id="PF01032">
    <property type="entry name" value="FecCD"/>
    <property type="match status" value="1"/>
</dbReference>
<comment type="subcellular location">
    <subcellularLocation>
        <location evidence="1">Cell membrane</location>
        <topology evidence="1">Multi-pass membrane protein</topology>
    </subcellularLocation>
</comment>
<evidence type="ECO:0000313" key="13">
    <source>
        <dbReference type="EMBL" id="KIH70619.1"/>
    </source>
</evidence>
<dbReference type="Proteomes" id="UP000527860">
    <property type="component" value="Unassembled WGS sequence"/>
</dbReference>
<name>A0A0C2HG59_9STAP</name>
<evidence type="ECO:0000256" key="8">
    <source>
        <dbReference type="ARBA" id="ARBA00023136"/>
    </source>
</evidence>
<feature type="transmembrane region" description="Helical" evidence="12">
    <location>
        <begin position="114"/>
        <end position="135"/>
    </location>
</feature>
<dbReference type="CDD" id="cd06550">
    <property type="entry name" value="TM_ABC_iron-siderophores_like"/>
    <property type="match status" value="1"/>
</dbReference>
<comment type="function">
    <text evidence="9">Part of the binding-protein-dependent transport system for heme-iron. Responsible for the translocation of the substrate across the membrane.</text>
</comment>
<dbReference type="PANTHER" id="PTHR30472:SF69">
    <property type="entry name" value="HEME-IRON TRANSPORT SYSTEM PERMEASE PROTEIN ISDF-RELATED"/>
    <property type="match status" value="1"/>
</dbReference>
<comment type="similarity">
    <text evidence="2">Belongs to the binding-protein-dependent transport system permease family. FecCD subfamily.</text>
</comment>
<reference evidence="14 16" key="4">
    <citation type="submission" date="2022-12" db="EMBL/GenBank/DDBJ databases">
        <title>Genome analysis and biological profiling of marine Salinicoccus roseus MOSEL-ME25.</title>
        <authorList>
            <person name="Mirza F.T."/>
            <person name="Xie Y."/>
            <person name="Shinwari Z.K."/>
        </authorList>
    </citation>
    <scope>NUCLEOTIDE SEQUENCE [LARGE SCALE GENOMIC DNA]</scope>
    <source>
        <strain evidence="14 16">MOSEL-ME25</strain>
    </source>
</reference>
<dbReference type="EMBL" id="JABEVU030000001">
    <property type="protein sequence ID" value="MDB0580718.1"/>
    <property type="molecule type" value="Genomic_DNA"/>
</dbReference>
<comment type="caution">
    <text evidence="13">The sequence shown here is derived from an EMBL/GenBank/DDBJ whole genome shotgun (WGS) entry which is preliminary data.</text>
</comment>
<keyword evidence="6 12" id="KW-0812">Transmembrane</keyword>
<evidence type="ECO:0000256" key="11">
    <source>
        <dbReference type="ARBA" id="ARBA00031465"/>
    </source>
</evidence>
<organism evidence="13 15">
    <name type="scientific">Salinicoccus roseus</name>
    <dbReference type="NCBI Taxonomy" id="45670"/>
    <lineage>
        <taxon>Bacteria</taxon>
        <taxon>Bacillati</taxon>
        <taxon>Bacillota</taxon>
        <taxon>Bacilli</taxon>
        <taxon>Bacillales</taxon>
        <taxon>Staphylococcaceae</taxon>
        <taxon>Salinicoccus</taxon>
    </lineage>
</organism>
<evidence type="ECO:0000256" key="6">
    <source>
        <dbReference type="ARBA" id="ARBA00022692"/>
    </source>
</evidence>
<dbReference type="OrthoDB" id="9811721at2"/>
<evidence type="ECO:0000256" key="12">
    <source>
        <dbReference type="SAM" id="Phobius"/>
    </source>
</evidence>
<dbReference type="AlphaFoldDB" id="A0A0C2HG59"/>
<keyword evidence="8 12" id="KW-0472">Membrane</keyword>
<dbReference type="GO" id="GO:0033214">
    <property type="term" value="P:siderophore-iron import into cell"/>
    <property type="evidence" value="ECO:0007669"/>
    <property type="project" value="TreeGrafter"/>
</dbReference>
<dbReference type="InterPro" id="IPR037294">
    <property type="entry name" value="ABC_BtuC-like"/>
</dbReference>
<keyword evidence="7 12" id="KW-1133">Transmembrane helix</keyword>
<evidence type="ECO:0000256" key="9">
    <source>
        <dbReference type="ARBA" id="ARBA00025320"/>
    </source>
</evidence>
<dbReference type="FunFam" id="1.10.3470.10:FF:000001">
    <property type="entry name" value="Vitamin B12 ABC transporter permease BtuC"/>
    <property type="match status" value="1"/>
</dbReference>
<keyword evidence="16" id="KW-1185">Reference proteome</keyword>
<reference evidence="14" key="3">
    <citation type="submission" date="2020-04" db="EMBL/GenBank/DDBJ databases">
        <authorList>
            <person name="Tanveer F."/>
            <person name="Xie Y."/>
            <person name="Shinwari Z.K."/>
        </authorList>
    </citation>
    <scope>NUCLEOTIDE SEQUENCE</scope>
    <source>
        <strain evidence="14">MOSEL-ME25</strain>
    </source>
</reference>
<dbReference type="STRING" id="45670.SN16_07880"/>
<keyword evidence="4" id="KW-0813">Transport</keyword>
<dbReference type="GO" id="GO:0022857">
    <property type="term" value="F:transmembrane transporter activity"/>
    <property type="evidence" value="ECO:0007669"/>
    <property type="project" value="InterPro"/>
</dbReference>
<dbReference type="EMBL" id="JXII01000006">
    <property type="protein sequence ID" value="KIH70619.1"/>
    <property type="molecule type" value="Genomic_DNA"/>
</dbReference>
<evidence type="ECO:0000256" key="2">
    <source>
        <dbReference type="ARBA" id="ARBA00007935"/>
    </source>
</evidence>
<evidence type="ECO:0000313" key="14">
    <source>
        <dbReference type="EMBL" id="MDB0580718.1"/>
    </source>
</evidence>
<feature type="transmembrane region" description="Helical" evidence="12">
    <location>
        <begin position="300"/>
        <end position="321"/>
    </location>
</feature>
<feature type="transmembrane region" description="Helical" evidence="12">
    <location>
        <begin position="87"/>
        <end position="108"/>
    </location>
</feature>
<dbReference type="Gene3D" id="1.10.3470.10">
    <property type="entry name" value="ABC transporter involved in vitamin B12 uptake, BtuC"/>
    <property type="match status" value="1"/>
</dbReference>
<evidence type="ECO:0000256" key="7">
    <source>
        <dbReference type="ARBA" id="ARBA00022989"/>
    </source>
</evidence>
<reference evidence="16" key="2">
    <citation type="submission" date="2020-04" db="EMBL/GenBank/DDBJ databases">
        <title>Genome analysis and biological profiling of marine Cellulosimicrobium funkei MOSEL-ME6.</title>
        <authorList>
            <person name="Tanveer F."/>
            <person name="Xie Y."/>
            <person name="Shinwari Z.K."/>
        </authorList>
    </citation>
    <scope>NUCLEOTIDE SEQUENCE [LARGE SCALE GENOMIC DNA]</scope>
    <source>
        <strain evidence="16">MOSEL-ME25</strain>
    </source>
</reference>
<sequence>MRNSMKFIIIIALLIAIVVTHLLTGTFSLAPGDLMDLLINQAGEDVRLVLFEFRMPRIIVTLVCGAALALSGLILQVISKNPLADPGIIGVNAGSGFGVVLFIMFVSGSMSQHLYALPLMSFIGGLATVLIIFFLSFMGGTFKSNIFILIGIATAMGVTGFVYVFTSMFDETQMEMLNRYFAGNIWGDTWPFVFISVPYILIIAAFVFFRIREMGMLNLDDEMLIGFGMNVNKEKIILIILSAMLSSLAVSVCGAISFIGLIAPHISRLLFGQNMKILFFSSLLIGGVLLTGADLVGKLLLAPMIIPTGIVVALIGGPYFLRLLLKAKQI</sequence>
<feature type="transmembrane region" description="Helical" evidence="12">
    <location>
        <begin position="147"/>
        <end position="169"/>
    </location>
</feature>
<feature type="transmembrane region" description="Helical" evidence="12">
    <location>
        <begin position="236"/>
        <end position="263"/>
    </location>
</feature>
<feature type="transmembrane region" description="Helical" evidence="12">
    <location>
        <begin position="7"/>
        <end position="30"/>
    </location>
</feature>
<keyword evidence="5" id="KW-1003">Cell membrane</keyword>
<evidence type="ECO:0000256" key="10">
    <source>
        <dbReference type="ARBA" id="ARBA00031149"/>
    </source>
</evidence>
<dbReference type="Proteomes" id="UP000031546">
    <property type="component" value="Unassembled WGS sequence"/>
</dbReference>
<proteinExistence type="inferred from homology"/>